<dbReference type="AlphaFoldDB" id="A0A250J133"/>
<keyword evidence="4" id="KW-0804">Transcription</keyword>
<dbReference type="Pfam" id="PF00126">
    <property type="entry name" value="HTH_1"/>
    <property type="match status" value="1"/>
</dbReference>
<dbReference type="PROSITE" id="PS50931">
    <property type="entry name" value="HTH_LYSR"/>
    <property type="match status" value="1"/>
</dbReference>
<dbReference type="InterPro" id="IPR000847">
    <property type="entry name" value="LysR_HTH_N"/>
</dbReference>
<protein>
    <submittedName>
        <fullName evidence="6">LysR family transcriptional regulator</fullName>
    </submittedName>
</protein>
<keyword evidence="3" id="KW-0238">DNA-binding</keyword>
<comment type="similarity">
    <text evidence="1">Belongs to the LysR transcriptional regulatory family.</text>
</comment>
<evidence type="ECO:0000313" key="7">
    <source>
        <dbReference type="Proteomes" id="UP000217257"/>
    </source>
</evidence>
<keyword evidence="2" id="KW-0805">Transcription regulation</keyword>
<dbReference type="GO" id="GO:0006351">
    <property type="term" value="P:DNA-templated transcription"/>
    <property type="evidence" value="ECO:0007669"/>
    <property type="project" value="TreeGrafter"/>
</dbReference>
<dbReference type="EMBL" id="CP022098">
    <property type="protein sequence ID" value="ATB37263.1"/>
    <property type="molecule type" value="Genomic_DNA"/>
</dbReference>
<sequence>MWGALGTSTPSVVRTLAALEAQLGVRLFNSTTRCVALTPEGQRYLDDTRGVLAASSLVALPLTTLRHVVVASPALLAAHGAPTHPRALRGLPCVRILPHGRVGWHFVDADGATLRVPVEGGFDVNHIATAVEACVAGLGFGQFLSYQVAEPLRAGRLRLVLADFEQAPRPVHVVYPHARLLPLRTRMFVDALRRALAGFDPLADVPVTRRSV</sequence>
<dbReference type="Pfam" id="PF03466">
    <property type="entry name" value="LysR_substrate"/>
    <property type="match status" value="1"/>
</dbReference>
<gene>
    <name evidence="6" type="ORF">CYFUS_002684</name>
</gene>
<dbReference type="GO" id="GO:0043565">
    <property type="term" value="F:sequence-specific DNA binding"/>
    <property type="evidence" value="ECO:0007669"/>
    <property type="project" value="TreeGrafter"/>
</dbReference>
<dbReference type="Gene3D" id="1.10.10.10">
    <property type="entry name" value="Winged helix-like DNA-binding domain superfamily/Winged helix DNA-binding domain"/>
    <property type="match status" value="1"/>
</dbReference>
<dbReference type="InterPro" id="IPR058163">
    <property type="entry name" value="LysR-type_TF_proteobact-type"/>
</dbReference>
<dbReference type="InterPro" id="IPR005119">
    <property type="entry name" value="LysR_subst-bd"/>
</dbReference>
<dbReference type="PANTHER" id="PTHR30537">
    <property type="entry name" value="HTH-TYPE TRANSCRIPTIONAL REGULATOR"/>
    <property type="match status" value="1"/>
</dbReference>
<evidence type="ECO:0000256" key="1">
    <source>
        <dbReference type="ARBA" id="ARBA00009437"/>
    </source>
</evidence>
<dbReference type="GO" id="GO:0003700">
    <property type="term" value="F:DNA-binding transcription factor activity"/>
    <property type="evidence" value="ECO:0007669"/>
    <property type="project" value="InterPro"/>
</dbReference>
<evidence type="ECO:0000256" key="3">
    <source>
        <dbReference type="ARBA" id="ARBA00023125"/>
    </source>
</evidence>
<dbReference type="PANTHER" id="PTHR30537:SF5">
    <property type="entry name" value="HTH-TYPE TRANSCRIPTIONAL ACTIVATOR TTDR-RELATED"/>
    <property type="match status" value="1"/>
</dbReference>
<feature type="domain" description="HTH lysR-type" evidence="5">
    <location>
        <begin position="4"/>
        <end position="38"/>
    </location>
</feature>
<name>A0A250J133_9BACT</name>
<evidence type="ECO:0000313" key="6">
    <source>
        <dbReference type="EMBL" id="ATB37263.1"/>
    </source>
</evidence>
<dbReference type="Proteomes" id="UP000217257">
    <property type="component" value="Chromosome"/>
</dbReference>
<dbReference type="InterPro" id="IPR036390">
    <property type="entry name" value="WH_DNA-bd_sf"/>
</dbReference>
<organism evidence="6 7">
    <name type="scientific">Cystobacter fuscus</name>
    <dbReference type="NCBI Taxonomy" id="43"/>
    <lineage>
        <taxon>Bacteria</taxon>
        <taxon>Pseudomonadati</taxon>
        <taxon>Myxococcota</taxon>
        <taxon>Myxococcia</taxon>
        <taxon>Myxococcales</taxon>
        <taxon>Cystobacterineae</taxon>
        <taxon>Archangiaceae</taxon>
        <taxon>Cystobacter</taxon>
    </lineage>
</organism>
<dbReference type="Gene3D" id="3.40.190.290">
    <property type="match status" value="1"/>
</dbReference>
<evidence type="ECO:0000256" key="4">
    <source>
        <dbReference type="ARBA" id="ARBA00023163"/>
    </source>
</evidence>
<dbReference type="SUPFAM" id="SSF46785">
    <property type="entry name" value="Winged helix' DNA-binding domain"/>
    <property type="match status" value="1"/>
</dbReference>
<dbReference type="InterPro" id="IPR036388">
    <property type="entry name" value="WH-like_DNA-bd_sf"/>
</dbReference>
<reference evidence="6 7" key="1">
    <citation type="submission" date="2017-06" db="EMBL/GenBank/DDBJ databases">
        <title>Sequencing and comparative analysis of myxobacterial genomes.</title>
        <authorList>
            <person name="Rupp O."/>
            <person name="Goesmann A."/>
            <person name="Sogaard-Andersen L."/>
        </authorList>
    </citation>
    <scope>NUCLEOTIDE SEQUENCE [LARGE SCALE GENOMIC DNA]</scope>
    <source>
        <strain evidence="6 7">DSM 52655</strain>
    </source>
</reference>
<proteinExistence type="inferred from homology"/>
<evidence type="ECO:0000259" key="5">
    <source>
        <dbReference type="PROSITE" id="PS50931"/>
    </source>
</evidence>
<evidence type="ECO:0000256" key="2">
    <source>
        <dbReference type="ARBA" id="ARBA00023015"/>
    </source>
</evidence>
<dbReference type="KEGG" id="cfus:CYFUS_002684"/>
<accession>A0A250J133</accession>
<dbReference type="SUPFAM" id="SSF53850">
    <property type="entry name" value="Periplasmic binding protein-like II"/>
    <property type="match status" value="1"/>
</dbReference>